<evidence type="ECO:0000256" key="3">
    <source>
        <dbReference type="ARBA" id="ARBA00024356"/>
    </source>
</evidence>
<sequence length="366" mass="39225">MTSATTTSSALASTRIPYTLTRLGVVMDVDPTRPEEAEGVLNPATVRAPDGELYLFPRLVAAGNVSRIGRARVVVEDGVPVGVERLGEVLDADRGWEHGTGHGGVEDPRITWLPDLGVHVMSYVAFGPLGPRPALAVSTDGAAWTRLGPVQFAYDDALDTDLNLFPNKDVVILPEVVPAPDGRPSFAVLHRPMWDLSFARPGEQPPLPAGTTDARAAIWISYVDADEAARDVRALTRPGRHTFLAGARDGWEEAKIGAGPAPVRVDEGWLLLYHGVSGEIVDGGFSPQQDVRYCVGFMILDAADPSRVLARSTDPVLEPATEDERAGTVGNVVFPTAIEVIDGERYVFYGMADTKIGVARLDRTDG</sequence>
<dbReference type="Pfam" id="PF04041">
    <property type="entry name" value="Glyco_hydro_130"/>
    <property type="match status" value="1"/>
</dbReference>
<name>A0A5P9Q853_9MICO</name>
<reference evidence="4 5" key="1">
    <citation type="submission" date="2019-10" db="EMBL/GenBank/DDBJ databases">
        <title>Genome sequence of Luteimicrobium xylanilyticum HY-24.</title>
        <authorList>
            <person name="Kim D.Y."/>
            <person name="Park H.-Y."/>
        </authorList>
    </citation>
    <scope>NUCLEOTIDE SEQUENCE [LARGE SCALE GENOMIC DNA]</scope>
    <source>
        <strain evidence="4 5">HY-24</strain>
    </source>
</reference>
<evidence type="ECO:0000313" key="4">
    <source>
        <dbReference type="EMBL" id="QFU97466.1"/>
    </source>
</evidence>
<dbReference type="OrthoDB" id="9776657at2"/>
<proteinExistence type="inferred from homology"/>
<dbReference type="KEGG" id="lxl:KDY119_00964"/>
<dbReference type="Gene3D" id="2.115.10.20">
    <property type="entry name" value="Glycosyl hydrolase domain, family 43"/>
    <property type="match status" value="1"/>
</dbReference>
<dbReference type="RefSeq" id="WP_036952279.1">
    <property type="nucleotide sequence ID" value="NZ_BAABIH010000001.1"/>
</dbReference>
<dbReference type="SUPFAM" id="SSF75005">
    <property type="entry name" value="Arabinanase/levansucrase/invertase"/>
    <property type="match status" value="1"/>
</dbReference>
<dbReference type="EMBL" id="CP045529">
    <property type="protein sequence ID" value="QFU97466.1"/>
    <property type="molecule type" value="Genomic_DNA"/>
</dbReference>
<dbReference type="GO" id="GO:0016757">
    <property type="term" value="F:glycosyltransferase activity"/>
    <property type="evidence" value="ECO:0007669"/>
    <property type="project" value="UniProtKB-KW"/>
</dbReference>
<keyword evidence="5" id="KW-1185">Reference proteome</keyword>
<dbReference type="EC" id="2.4.1.340" evidence="4"/>
<comment type="similarity">
    <text evidence="3">Belongs to the glycosyl hydrolase 130 family.</text>
</comment>
<dbReference type="PANTHER" id="PTHR34106">
    <property type="entry name" value="GLYCOSIDASE"/>
    <property type="match status" value="1"/>
</dbReference>
<dbReference type="InterPro" id="IPR007184">
    <property type="entry name" value="Mannoside_phosphorylase"/>
</dbReference>
<keyword evidence="2 4" id="KW-0808">Transferase</keyword>
<dbReference type="EC" id="2.4.1.339" evidence="4"/>
<evidence type="ECO:0000256" key="2">
    <source>
        <dbReference type="ARBA" id="ARBA00022679"/>
    </source>
</evidence>
<dbReference type="AlphaFoldDB" id="A0A5P9Q853"/>
<accession>A0A5P9Q853</accession>
<gene>
    <name evidence="4" type="ORF">KDY119_00964</name>
</gene>
<evidence type="ECO:0000313" key="5">
    <source>
        <dbReference type="Proteomes" id="UP000326702"/>
    </source>
</evidence>
<organism evidence="4 5">
    <name type="scientific">Luteimicrobium xylanilyticum</name>
    <dbReference type="NCBI Taxonomy" id="1133546"/>
    <lineage>
        <taxon>Bacteria</taxon>
        <taxon>Bacillati</taxon>
        <taxon>Actinomycetota</taxon>
        <taxon>Actinomycetes</taxon>
        <taxon>Micrococcales</taxon>
        <taxon>Luteimicrobium</taxon>
    </lineage>
</organism>
<protein>
    <submittedName>
        <fullName evidence="4">Beta-1,2-mannobiose phosphorylase</fullName>
        <ecNumber evidence="4">2.4.1.339</ecNumber>
        <ecNumber evidence="4">2.4.1.340</ecNumber>
    </submittedName>
</protein>
<evidence type="ECO:0000256" key="1">
    <source>
        <dbReference type="ARBA" id="ARBA00022676"/>
    </source>
</evidence>
<dbReference type="PANTHER" id="PTHR34106:SF5">
    <property type="entry name" value="GLYCOSIDASE"/>
    <property type="match status" value="1"/>
</dbReference>
<dbReference type="Proteomes" id="UP000326702">
    <property type="component" value="Chromosome"/>
</dbReference>
<keyword evidence="1 4" id="KW-0328">Glycosyltransferase</keyword>
<dbReference type="InterPro" id="IPR023296">
    <property type="entry name" value="Glyco_hydro_beta-prop_sf"/>
</dbReference>